<dbReference type="SUPFAM" id="SSF49299">
    <property type="entry name" value="PKD domain"/>
    <property type="match status" value="6"/>
</dbReference>
<dbReference type="RefSeq" id="WP_202299793.1">
    <property type="nucleotide sequence ID" value="NZ_CP066701.1"/>
</dbReference>
<dbReference type="PROSITE" id="PS50093">
    <property type="entry name" value="PKD"/>
    <property type="match status" value="4"/>
</dbReference>
<evidence type="ECO:0000259" key="3">
    <source>
        <dbReference type="PROSITE" id="PS50093"/>
    </source>
</evidence>
<dbReference type="SMART" id="SM00089">
    <property type="entry name" value="PKD"/>
    <property type="match status" value="6"/>
</dbReference>
<dbReference type="Pfam" id="PF18911">
    <property type="entry name" value="PKD_4"/>
    <property type="match status" value="2"/>
</dbReference>
<feature type="domain" description="PKD" evidence="3">
    <location>
        <begin position="600"/>
        <end position="685"/>
    </location>
</feature>
<dbReference type="GO" id="GO:0016020">
    <property type="term" value="C:membrane"/>
    <property type="evidence" value="ECO:0007669"/>
    <property type="project" value="TreeGrafter"/>
</dbReference>
<dbReference type="Pfam" id="PF00801">
    <property type="entry name" value="PKD"/>
    <property type="match status" value="1"/>
</dbReference>
<gene>
    <name evidence="4" type="ORF">JGZ69_00170</name>
</gene>
<dbReference type="GO" id="GO:0031410">
    <property type="term" value="C:cytoplasmic vesicle"/>
    <property type="evidence" value="ECO:0007669"/>
    <property type="project" value="TreeGrafter"/>
</dbReference>
<evidence type="ECO:0000313" key="4">
    <source>
        <dbReference type="EMBL" id="QQX25485.1"/>
    </source>
</evidence>
<dbReference type="PANTHER" id="PTHR46182:SF2">
    <property type="entry name" value="FI19480P1"/>
    <property type="match status" value="1"/>
</dbReference>
<dbReference type="InterPro" id="IPR013783">
    <property type="entry name" value="Ig-like_fold"/>
</dbReference>
<feature type="chain" id="PRO_5044243703" description="PKD domain-containing protein" evidence="2">
    <location>
        <begin position="28"/>
        <end position="1094"/>
    </location>
</feature>
<dbReference type="InterPro" id="IPR035986">
    <property type="entry name" value="PKD_dom_sf"/>
</dbReference>
<dbReference type="InterPro" id="IPR022409">
    <property type="entry name" value="PKD/Chitinase_dom"/>
</dbReference>
<evidence type="ECO:0000256" key="2">
    <source>
        <dbReference type="SAM" id="SignalP"/>
    </source>
</evidence>
<name>A0AB37HFC1_9BACI</name>
<accession>A0AB37HFC1</accession>
<keyword evidence="2" id="KW-0732">Signal</keyword>
<feature type="signal peptide" evidence="2">
    <location>
        <begin position="1"/>
        <end position="27"/>
    </location>
</feature>
<feature type="domain" description="PKD" evidence="3">
    <location>
        <begin position="510"/>
        <end position="595"/>
    </location>
</feature>
<evidence type="ECO:0000256" key="1">
    <source>
        <dbReference type="SAM" id="MobiDB-lite"/>
    </source>
</evidence>
<dbReference type="Gene3D" id="2.60.40.10">
    <property type="entry name" value="Immunoglobulins"/>
    <property type="match status" value="6"/>
</dbReference>
<proteinExistence type="predicted"/>
<sequence length="1094" mass="122830">MKKSKILFLLTLLLLTLTLFDNYSSKAATGDENIYSIPSSVKNDWNKVWGGKSFSMTSGKDLVYDIYDNKYMEDGYTITTRDFGKGEQKYLRFRGWAVLFGYKKHTPTNQDTFIVAHKVSGSGIGTQKIYKAVQKGLNATEDLEFNNQGSGVWNECPASATNKRNDECNMRYEDTSFDAYLPLDELFKNKYEKASWKLVLVKKVSSNIVYTPLIFPFEFDDRNYNGGKISLSSGFNAKTLRMNSEQVLRRSKPRESASSVTDDLGSDRYFTQNQDYTNVDSDESQTAVWYGVRSPKDKNKTKWAATSYWTFRGDQGSLSYEPPNRPPVAEFSTSPSKIYNDTTITFNNTSSDPDKDKLTYKWQIKPQGTSDSNYTTFSTSKSPTKKLAKGNYTVQLTVSDGKATNSVKHAVIVSNRPPVAAFNTTPTSDIYYNTKITFNNTSSDPDKDKLTYKWEIKPRYTADSEYTTFSTSLTPTKILPKGEYTVQLTVSDGVDSNSYKRAVIVNNSPPVAAFTYSPTTVYNDTTVTFTNGSSDPDKDKLTYKWEYQEPNSTAWTQFSTTTSPTKVLNKKGDWNIRLTANDGEASTSITKKITVGNRPPVAAFTYSPTTVYNDTTVTFTNGSSDPDKDKLTYKWEYQEPNSTAWTQFSTTTSPTKVLNKKGDWNIRLTVNDGTTSTSITKKITVGNRPPVAAFTYSPTTVYNDTTVTFTNGSSDPDKDKLTYQWEYQEPNSTTWTQFSTTTSPTKVLNKKGDWNIRLTVNDGTTSTSVTKKITVGNRPPVAAFTYSPTTVYNDTKVTFTNGSSDPDKDKLTYQWEYQEPNSTAWTQFSTGVSPTKVLNKKGDWNIRLTVNDGTTSTSITKKITVENRTPSVTLSYAPNPLYEGDNVTLTATVIDPDKDKLTVIIEENINGQWKQLKQQNNVVSGGNVIHSMTVSYRDYSIRARAIDPDNATGTATLSFSVNPLKIDGFVKHTPKWEEIHNQKKHPTSYFYSGEKFVLSANVTDHPIEYVIVNFKGIQKNGVELNINQALSGNNPIYNGEIFDTKMSEPTTSLENGNAYFLFTAKWKNGTIKQDLVTIQIIDNVYGVFDFYRSN</sequence>
<reference evidence="4 5" key="1">
    <citation type="submission" date="2020-12" db="EMBL/GenBank/DDBJ databases">
        <title>Taxonomic evaluation of the Bacillus sporothermodurans group of bacteria based on whole genome sequences.</title>
        <authorList>
            <person name="Fiedler G."/>
            <person name="Herbstmann A.-D."/>
            <person name="Doll E."/>
            <person name="Wenning M."/>
            <person name="Brinks E."/>
            <person name="Kabisch J."/>
            <person name="Breitenwieser F."/>
            <person name="Lappann M."/>
            <person name="Boehnlein C."/>
            <person name="Franz C."/>
        </authorList>
    </citation>
    <scope>NUCLEOTIDE SEQUENCE [LARGE SCALE GENOMIC DNA]</scope>
    <source>
        <strain evidence="4 5">DSM 10599</strain>
    </source>
</reference>
<dbReference type="AlphaFoldDB" id="A0AB37HFC1"/>
<dbReference type="Proteomes" id="UP000595512">
    <property type="component" value="Chromosome"/>
</dbReference>
<dbReference type="EMBL" id="CP066701">
    <property type="protein sequence ID" value="QQX25485.1"/>
    <property type="molecule type" value="Genomic_DNA"/>
</dbReference>
<feature type="domain" description="PKD" evidence="3">
    <location>
        <begin position="690"/>
        <end position="775"/>
    </location>
</feature>
<evidence type="ECO:0000313" key="5">
    <source>
        <dbReference type="Proteomes" id="UP000595512"/>
    </source>
</evidence>
<dbReference type="PANTHER" id="PTHR46182">
    <property type="entry name" value="FI19480P1"/>
    <property type="match status" value="1"/>
</dbReference>
<dbReference type="KEGG" id="hspo:JGZ69_00170"/>
<feature type="region of interest" description="Disordered" evidence="1">
    <location>
        <begin position="244"/>
        <end position="267"/>
    </location>
</feature>
<organism evidence="4 5">
    <name type="scientific">Heyndrickxia sporothermodurans</name>
    <dbReference type="NCBI Taxonomy" id="46224"/>
    <lineage>
        <taxon>Bacteria</taxon>
        <taxon>Bacillati</taxon>
        <taxon>Bacillota</taxon>
        <taxon>Bacilli</taxon>
        <taxon>Bacillales</taxon>
        <taxon>Bacillaceae</taxon>
        <taxon>Heyndrickxia</taxon>
    </lineage>
</organism>
<protein>
    <recommendedName>
        <fullName evidence="3">PKD domain-containing protein</fullName>
    </recommendedName>
</protein>
<dbReference type="InterPro" id="IPR000601">
    <property type="entry name" value="PKD_dom"/>
</dbReference>
<feature type="domain" description="PKD" evidence="3">
    <location>
        <begin position="780"/>
        <end position="866"/>
    </location>
</feature>
<dbReference type="InterPro" id="IPR029865">
    <property type="entry name" value="KIAA0319-like"/>
</dbReference>